<evidence type="ECO:0000259" key="1">
    <source>
        <dbReference type="Pfam" id="PF17836"/>
    </source>
</evidence>
<organism evidence="2 3">
    <name type="scientific">Gemmiger gallinarum</name>
    <dbReference type="NCBI Taxonomy" id="2779354"/>
    <lineage>
        <taxon>Bacteria</taxon>
        <taxon>Bacillati</taxon>
        <taxon>Bacillota</taxon>
        <taxon>Clostridia</taxon>
        <taxon>Eubacteriales</taxon>
        <taxon>Gemmiger</taxon>
    </lineage>
</organism>
<dbReference type="Gene3D" id="2.160.10.10">
    <property type="entry name" value="Hexapeptide repeat proteins"/>
    <property type="match status" value="1"/>
</dbReference>
<evidence type="ECO:0000313" key="3">
    <source>
        <dbReference type="Proteomes" id="UP000768567"/>
    </source>
</evidence>
<sequence length="178" mass="18717">MTRQKSALVLGKGGFGTELAELLTETGLYEKVLFLDDNAPDCAGRLDDLERPDLRALCPDAFAAVGNNALRLELIDRLRAAGYRLPVFVHSRAFVCPSARLGEGTVVLPLCWVGARTVAGAGCILNAGASIDHDVVLGDGVHAAPGAIVKAGARLESCTKVDSGQVIRSPWEIPAAVR</sequence>
<dbReference type="InterPro" id="IPR041561">
    <property type="entry name" value="PglD_N"/>
</dbReference>
<keyword evidence="3" id="KW-1185">Reference proteome</keyword>
<dbReference type="EMBL" id="JADCKC010000001">
    <property type="protein sequence ID" value="MBE5036807.1"/>
    <property type="molecule type" value="Genomic_DNA"/>
</dbReference>
<gene>
    <name evidence="2" type="ORF">INF35_03285</name>
</gene>
<comment type="caution">
    <text evidence="2">The sequence shown here is derived from an EMBL/GenBank/DDBJ whole genome shotgun (WGS) entry which is preliminary data.</text>
</comment>
<proteinExistence type="predicted"/>
<dbReference type="PANTHER" id="PTHR43300:SF7">
    <property type="entry name" value="UDP-N-ACETYLBACILLOSAMINE N-ACETYLTRANSFERASE"/>
    <property type="match status" value="1"/>
</dbReference>
<dbReference type="InterPro" id="IPR050179">
    <property type="entry name" value="Trans_hexapeptide_repeat"/>
</dbReference>
<dbReference type="InterPro" id="IPR011004">
    <property type="entry name" value="Trimer_LpxA-like_sf"/>
</dbReference>
<dbReference type="RefSeq" id="WP_193500089.1">
    <property type="nucleotide sequence ID" value="NZ_JADCKC010000001.1"/>
</dbReference>
<dbReference type="PANTHER" id="PTHR43300">
    <property type="entry name" value="ACETYLTRANSFERASE"/>
    <property type="match status" value="1"/>
</dbReference>
<accession>A0ABR9R1H6</accession>
<dbReference type="Proteomes" id="UP000768567">
    <property type="component" value="Unassembled WGS sequence"/>
</dbReference>
<dbReference type="Gene3D" id="3.40.50.20">
    <property type="match status" value="1"/>
</dbReference>
<name>A0ABR9R1H6_9FIRM</name>
<dbReference type="Pfam" id="PF17836">
    <property type="entry name" value="PglD_N"/>
    <property type="match status" value="1"/>
</dbReference>
<feature type="domain" description="PglD N-terminal" evidence="1">
    <location>
        <begin position="8"/>
        <end position="78"/>
    </location>
</feature>
<reference evidence="2 3" key="1">
    <citation type="submission" date="2020-10" db="EMBL/GenBank/DDBJ databases">
        <title>ChiBAC.</title>
        <authorList>
            <person name="Zenner C."/>
            <person name="Hitch T.C.A."/>
            <person name="Clavel T."/>
        </authorList>
    </citation>
    <scope>NUCLEOTIDE SEQUENCE [LARGE SCALE GENOMIC DNA]</scope>
    <source>
        <strain evidence="2 3">DSM 109015</strain>
    </source>
</reference>
<evidence type="ECO:0000313" key="2">
    <source>
        <dbReference type="EMBL" id="MBE5036807.1"/>
    </source>
</evidence>
<protein>
    <recommendedName>
        <fullName evidence="1">PglD N-terminal domain-containing protein</fullName>
    </recommendedName>
</protein>
<dbReference type="SUPFAM" id="SSF51161">
    <property type="entry name" value="Trimeric LpxA-like enzymes"/>
    <property type="match status" value="1"/>
</dbReference>